<gene>
    <name evidence="3" type="ORF">COV91_03750</name>
</gene>
<evidence type="ECO:0000313" key="3">
    <source>
        <dbReference type="EMBL" id="PIQ68501.1"/>
    </source>
</evidence>
<dbReference type="AlphaFoldDB" id="A0A2H0KB69"/>
<name>A0A2H0KB69_9BACT</name>
<feature type="domain" description="Fibronectin type-III" evidence="2">
    <location>
        <begin position="394"/>
        <end position="479"/>
    </location>
</feature>
<organism evidence="3 4">
    <name type="scientific">Candidatus Taylorbacteria bacterium CG11_big_fil_rev_8_21_14_0_20_46_11</name>
    <dbReference type="NCBI Taxonomy" id="1975025"/>
    <lineage>
        <taxon>Bacteria</taxon>
        <taxon>Candidatus Tayloriibacteriota</taxon>
    </lineage>
</organism>
<protein>
    <recommendedName>
        <fullName evidence="2">Fibronectin type-III domain-containing protein</fullName>
    </recommendedName>
</protein>
<dbReference type="Pfam" id="PF16656">
    <property type="entry name" value="Pur_ac_phosph_N"/>
    <property type="match status" value="1"/>
</dbReference>
<dbReference type="GO" id="GO:0003993">
    <property type="term" value="F:acid phosphatase activity"/>
    <property type="evidence" value="ECO:0007669"/>
    <property type="project" value="InterPro"/>
</dbReference>
<dbReference type="EMBL" id="PCVG01000046">
    <property type="protein sequence ID" value="PIQ68501.1"/>
    <property type="molecule type" value="Genomic_DNA"/>
</dbReference>
<dbReference type="CDD" id="cd00063">
    <property type="entry name" value="FN3"/>
    <property type="match status" value="1"/>
</dbReference>
<evidence type="ECO:0000259" key="2">
    <source>
        <dbReference type="PROSITE" id="PS50853"/>
    </source>
</evidence>
<dbReference type="Proteomes" id="UP000229342">
    <property type="component" value="Unassembled WGS sequence"/>
</dbReference>
<dbReference type="InterPro" id="IPR003961">
    <property type="entry name" value="FN3_dom"/>
</dbReference>
<dbReference type="Pfam" id="PF07705">
    <property type="entry name" value="CARDB"/>
    <property type="match status" value="2"/>
</dbReference>
<dbReference type="InterPro" id="IPR015914">
    <property type="entry name" value="PAPs_N"/>
</dbReference>
<evidence type="ECO:0000313" key="4">
    <source>
        <dbReference type="Proteomes" id="UP000229342"/>
    </source>
</evidence>
<accession>A0A2H0KB69</accession>
<reference evidence="3 4" key="1">
    <citation type="submission" date="2017-09" db="EMBL/GenBank/DDBJ databases">
        <title>Depth-based differentiation of microbial function through sediment-hosted aquifers and enrichment of novel symbionts in the deep terrestrial subsurface.</title>
        <authorList>
            <person name="Probst A.J."/>
            <person name="Ladd B."/>
            <person name="Jarett J.K."/>
            <person name="Geller-Mcgrath D.E."/>
            <person name="Sieber C.M."/>
            <person name="Emerson J.B."/>
            <person name="Anantharaman K."/>
            <person name="Thomas B.C."/>
            <person name="Malmstrom R."/>
            <person name="Stieglmeier M."/>
            <person name="Klingl A."/>
            <person name="Woyke T."/>
            <person name="Ryan C.M."/>
            <person name="Banfield J.F."/>
        </authorList>
    </citation>
    <scope>NUCLEOTIDE SEQUENCE [LARGE SCALE GENOMIC DNA]</scope>
    <source>
        <strain evidence="3">CG11_big_fil_rev_8_21_14_0_20_46_11</strain>
    </source>
</reference>
<dbReference type="InterPro" id="IPR013783">
    <property type="entry name" value="Ig-like_fold"/>
</dbReference>
<sequence length="764" mass="83476">MKSHLKFFAIIFFFAFFIFTGQEAKAAGKDLLLESLTLNPGSVIMERNIVITAKVKNNGTENITTEELAMASYIFGRFQMTEITYPNPPYGYLEPGQSDYITVRGIFTSYGSAGLDFKLDPNNAITETSETNNSIRKDITVLSSGDDLYAESITVSPANPEANQTCLITVKIKNNGVDTMNSTSDLGASRQEFANFVSQKNTYPTINLDNPVTSGAYFYYIYEGYFKQAGNHLLSFALDVDEQVEETNEDNNLVEKSVSVQEKQTADLSVEEILINIDEPLITDQVEINVKVKNAGTSSLTSDYGLTDYDSLVHFENFGISSQSHGELPTTVNPFDPGEILTYTYKGGFTGIGDKLFAFTINQYNRLAEGNIANNIATTSVSVYINAEARDAFLILNSETEDISSTSVKVIWQTDKNTTGKIVNNAVGTSEEHASSATGKSHSVTLSDLLPGTTYSYQIIGQNNSASREKTISFTTPISDNLIIKNLSGPTIEANKTIKFFWQTNLLSSGEVYYKLASDENYSKKTDDSSQSLTHNLQFNLTESGQYQYYLKSTIPAGTVAQTEVKTFSLGSQTPAAPNQETAAETENEPEADNNTQGNQANQAETLSVSNQNMYNSLKGKILLKVEDLGKAYYVNPKNNTMHYLGRPDDAFSIMRAEGIGITNANLDKIPVALGSLTGADSDSDGLSDLIEDALGTDKLKADSDSDGYSDKVEVEGNFNPAGSGTKPIDSAFASAQKGKIFLQVEKNGEAWYINPADSKRYFL</sequence>
<dbReference type="SUPFAM" id="SSF49265">
    <property type="entry name" value="Fibronectin type III"/>
    <property type="match status" value="1"/>
</dbReference>
<feature type="region of interest" description="Disordered" evidence="1">
    <location>
        <begin position="570"/>
        <end position="599"/>
    </location>
</feature>
<comment type="caution">
    <text evidence="3">The sequence shown here is derived from an EMBL/GenBank/DDBJ whole genome shotgun (WGS) entry which is preliminary data.</text>
</comment>
<feature type="compositionally biased region" description="Low complexity" evidence="1">
    <location>
        <begin position="574"/>
        <end position="583"/>
    </location>
</feature>
<proteinExistence type="predicted"/>
<dbReference type="GO" id="GO:0046872">
    <property type="term" value="F:metal ion binding"/>
    <property type="evidence" value="ECO:0007669"/>
    <property type="project" value="InterPro"/>
</dbReference>
<feature type="non-terminal residue" evidence="3">
    <location>
        <position position="764"/>
    </location>
</feature>
<dbReference type="Gene3D" id="2.60.40.10">
    <property type="entry name" value="Immunoglobulins"/>
    <property type="match status" value="4"/>
</dbReference>
<dbReference type="InterPro" id="IPR011635">
    <property type="entry name" value="CARDB"/>
</dbReference>
<dbReference type="PROSITE" id="PS50853">
    <property type="entry name" value="FN3"/>
    <property type="match status" value="1"/>
</dbReference>
<evidence type="ECO:0000256" key="1">
    <source>
        <dbReference type="SAM" id="MobiDB-lite"/>
    </source>
</evidence>
<dbReference type="InterPro" id="IPR036116">
    <property type="entry name" value="FN3_sf"/>
</dbReference>